<comment type="caution">
    <text evidence="1">The sequence shown here is derived from an EMBL/GenBank/DDBJ whole genome shotgun (WGS) entry which is preliminary data.</text>
</comment>
<sequence>MIVDTQAKAAIRPSLKTFLGDAIANAVLAELDGKRDLRSALKTVVTDPVAQQKARLITDICEITSLNVPLLVALLREVPTSVQDVARHHFDSDSVTTTVEETPTAVLLGLITRGVIGVPEAPVRNLVKACLDESLQSQYRIDTTSVKSLFHDSKALASVDESIREKAKSFLKTLQKLQALVRTPQQISNLINASFDSAQSIAECDLGSFISIMESVDLDYTMACRIHDQASTIELRNAQTWTLGPQQRDKWVLPQVIAMEDPIPVKSLHFAAEKATNMTNHFRDMDTVACEECASVLSPAAYLVDLLRLLRKTAASRDRDSKESLLDVLLDRRPDLQNVGLSCSNTKLTISYLNLVNEVLEAHISSLNGNPSAKDVPQNIFSDKSNDHKEAPPPFINISVYKDALQKQVFPMAVFPYDYSIDGIRSLLAASGTSRYDVLKTLYSPERLLSQYPHLKDSLMDMKAAQQLRDQAQTLISRSLAAELLNLQQGDYMAICGEAFYPVELWLACQSSPVVDVDGEYKTVMGVPSVCQLWGYVDSNTMLDEENCQGLTFIKSQLLSRAGINLKELQAILETHFIRRRVYITTAFVRLWRKIGWSNSELDCILSVLRREKSNASTTRALNADSSITPDILQDLAAVKELSTISGLSPAALQPLWGNINTNGPDSLYSQLFLQKHLITLDPAFKPDETTGVIMANAICIEKHKLTLLTSLGIREQNFSPILSCANLSLQSKLSLQNVSIIYRISLVCDMFSIKPAQYSDLCTLIPNKDWLSGPVDTLEAFVKMRKLLDNGWTLVDLKRVTGGDLSENEAKAASKAVARLQSAVMSIDTAYPAALDSSLIAQPETVDKSLALLFQPSTSQSIYNLIEVIEMKSEVSIKIPEKLVSKLSCFALLDKPTSEYGPETDLTTPPDKKILASDFRIDNSMLVMLMTHVVRFDNDKNAFDAVKSLTTTSLAGSSFNGLFTPPVSEQYHFLVNSQEMPEVSINGQQLVFTQTGGQWCSDWVQLTVGQSCTFLAARFPLSEARFVTKDALLLFMFTGDLLLNIATLEMVQKLYKQLGSASTIIQILELDIEAVQLFSNGGEKNHFQNISLEAILQLQDYKSIQYRTESQTDSKSRKLAELFKELVELANIFELLQGLKPLGLDPALLFSIATPDLVNTKYRNRDTNFSDLTSLELFVSSSANSRALATELQQAYDGLRERRRNAMVQYLLDHKYYKKLDILDAEGLFEHLLIDSQMSPHLQASRINQAISTVQLFVQRCMLGLEKTIDREAKCVGVSATQWKHMSKYTLWEASRKLFLYLEN</sequence>
<keyword evidence="2" id="KW-1185">Reference proteome</keyword>
<proteinExistence type="predicted"/>
<dbReference type="Proteomes" id="UP000805649">
    <property type="component" value="Unassembled WGS sequence"/>
</dbReference>
<evidence type="ECO:0000313" key="1">
    <source>
        <dbReference type="EMBL" id="KAL0929326.1"/>
    </source>
</evidence>
<dbReference type="EMBL" id="VUJX02000018">
    <property type="protein sequence ID" value="KAL0929326.1"/>
    <property type="molecule type" value="Genomic_DNA"/>
</dbReference>
<gene>
    <name evidence="1" type="ORF">CTRU02_215682</name>
</gene>
<organism evidence="1 2">
    <name type="scientific">Colletotrichum truncatum</name>
    <name type="common">Anthracnose fungus</name>
    <name type="synonym">Colletotrichum capsici</name>
    <dbReference type="NCBI Taxonomy" id="5467"/>
    <lineage>
        <taxon>Eukaryota</taxon>
        <taxon>Fungi</taxon>
        <taxon>Dikarya</taxon>
        <taxon>Ascomycota</taxon>
        <taxon>Pezizomycotina</taxon>
        <taxon>Sordariomycetes</taxon>
        <taxon>Hypocreomycetidae</taxon>
        <taxon>Glomerellales</taxon>
        <taxon>Glomerellaceae</taxon>
        <taxon>Colletotrichum</taxon>
        <taxon>Colletotrichum truncatum species complex</taxon>
    </lineage>
</organism>
<name>A0ACC3YBX2_COLTU</name>
<protein>
    <submittedName>
        <fullName evidence="1">Toxin subunit protein</fullName>
    </submittedName>
</protein>
<accession>A0ACC3YBX2</accession>
<reference evidence="1 2" key="1">
    <citation type="journal article" date="2020" name="Phytopathology">
        <title>Genome Sequence Resources of Colletotrichum truncatum, C. plurivorum, C. musicola, and C. sojae: Four Species Pathogenic to Soybean (Glycine max).</title>
        <authorList>
            <person name="Rogerio F."/>
            <person name="Boufleur T.R."/>
            <person name="Ciampi-Guillardi M."/>
            <person name="Sukno S.A."/>
            <person name="Thon M.R."/>
            <person name="Massola Junior N.S."/>
            <person name="Baroncelli R."/>
        </authorList>
    </citation>
    <scope>NUCLEOTIDE SEQUENCE [LARGE SCALE GENOMIC DNA]</scope>
    <source>
        <strain evidence="1 2">CMES1059</strain>
    </source>
</reference>
<evidence type="ECO:0000313" key="2">
    <source>
        <dbReference type="Proteomes" id="UP000805649"/>
    </source>
</evidence>